<dbReference type="EMBL" id="OZ021740">
    <property type="protein sequence ID" value="CAK9324912.1"/>
    <property type="molecule type" value="Genomic_DNA"/>
</dbReference>
<evidence type="ECO:0000256" key="1">
    <source>
        <dbReference type="SAM" id="MobiDB-lite"/>
    </source>
</evidence>
<feature type="region of interest" description="Disordered" evidence="1">
    <location>
        <begin position="9"/>
        <end position="36"/>
    </location>
</feature>
<keyword evidence="4" id="KW-1185">Reference proteome</keyword>
<dbReference type="PANTHER" id="PTHR35311">
    <property type="entry name" value="KINETOCHORE-ASSOCIATED PROTEIN KNL-2 HOMOLOG"/>
    <property type="match status" value="1"/>
</dbReference>
<gene>
    <name evidence="3" type="ORF">CITCOLO1_LOCUS17160</name>
</gene>
<evidence type="ECO:0000313" key="3">
    <source>
        <dbReference type="EMBL" id="CAK9324912.1"/>
    </source>
</evidence>
<feature type="region of interest" description="Disordered" evidence="1">
    <location>
        <begin position="291"/>
        <end position="313"/>
    </location>
</feature>
<feature type="domain" description="SANTA" evidence="2">
    <location>
        <begin position="64"/>
        <end position="153"/>
    </location>
</feature>
<dbReference type="PANTHER" id="PTHR35311:SF1">
    <property type="entry name" value="PROTEIN EMBRYO DEFECTIVE 1674"/>
    <property type="match status" value="1"/>
</dbReference>
<feature type="compositionally biased region" description="Polar residues" evidence="1">
    <location>
        <begin position="22"/>
        <end position="36"/>
    </location>
</feature>
<organism evidence="3 4">
    <name type="scientific">Citrullus colocynthis</name>
    <name type="common">colocynth</name>
    <dbReference type="NCBI Taxonomy" id="252529"/>
    <lineage>
        <taxon>Eukaryota</taxon>
        <taxon>Viridiplantae</taxon>
        <taxon>Streptophyta</taxon>
        <taxon>Embryophyta</taxon>
        <taxon>Tracheophyta</taxon>
        <taxon>Spermatophyta</taxon>
        <taxon>Magnoliopsida</taxon>
        <taxon>eudicotyledons</taxon>
        <taxon>Gunneridae</taxon>
        <taxon>Pentapetalae</taxon>
        <taxon>rosids</taxon>
        <taxon>fabids</taxon>
        <taxon>Cucurbitales</taxon>
        <taxon>Cucurbitaceae</taxon>
        <taxon>Benincaseae</taxon>
        <taxon>Citrullus</taxon>
    </lineage>
</organism>
<reference evidence="3 4" key="1">
    <citation type="submission" date="2024-03" db="EMBL/GenBank/DDBJ databases">
        <authorList>
            <person name="Gkanogiannis A."/>
            <person name="Becerra Lopez-Lavalle L."/>
        </authorList>
    </citation>
    <scope>NUCLEOTIDE SEQUENCE [LARGE SCALE GENOMIC DNA]</scope>
</reference>
<feature type="compositionally biased region" description="Basic and acidic residues" evidence="1">
    <location>
        <begin position="296"/>
        <end position="305"/>
    </location>
</feature>
<dbReference type="InterPro" id="IPR053090">
    <property type="entry name" value="Centromere_KNL-2_homolog"/>
</dbReference>
<dbReference type="Proteomes" id="UP001642487">
    <property type="component" value="Chromosome 6"/>
</dbReference>
<dbReference type="InterPro" id="IPR015216">
    <property type="entry name" value="SANTA"/>
</dbReference>
<evidence type="ECO:0000259" key="2">
    <source>
        <dbReference type="Pfam" id="PF09133"/>
    </source>
</evidence>
<evidence type="ECO:0000313" key="4">
    <source>
        <dbReference type="Proteomes" id="UP001642487"/>
    </source>
</evidence>
<proteinExistence type="predicted"/>
<sequence length="313" mass="34876">MTVPLFLFPPSATMGRPRTRGKSASATPPSIPFKTNRQPIATATTPRIPVTSSTSIIPSSLKSVLLYDWWLVKTNDGEGLAVGGFASRERAGIRAFYSAAISKRHETTILEATDGIIISVSGFINRSRTHENGFPPKVYNHFLLGFPFNWKDYMGSSSDKKSPFECFKASTSHSDDQGTSRNLEPDLDNLAVTRLRDLSLSTYGETSHGLFMKNSNLSCSPTQDFKSGLETPKGPQRVNSYQDLKDQSFWNEGKNDDVKDSLHARQEAKMDMDLQIRGRQGVCTRSMTKLKNTRNRSKESLMSDSHKRKKGQI</sequence>
<dbReference type="Pfam" id="PF09133">
    <property type="entry name" value="SANTA"/>
    <property type="match status" value="1"/>
</dbReference>
<name>A0ABP0YYB6_9ROSI</name>
<accession>A0ABP0YYB6</accession>
<protein>
    <recommendedName>
        <fullName evidence="2">SANTA domain-containing protein</fullName>
    </recommendedName>
</protein>